<name>A0A4Z0A1J9_9AGAM</name>
<dbReference type="AlphaFoldDB" id="A0A4Z0A1J9"/>
<dbReference type="Proteomes" id="UP000298061">
    <property type="component" value="Unassembled WGS sequence"/>
</dbReference>
<dbReference type="InterPro" id="IPR036047">
    <property type="entry name" value="F-box-like_dom_sf"/>
</dbReference>
<evidence type="ECO:0000259" key="1">
    <source>
        <dbReference type="PROSITE" id="PS50181"/>
    </source>
</evidence>
<dbReference type="SUPFAM" id="SSF81383">
    <property type="entry name" value="F-box domain"/>
    <property type="match status" value="1"/>
</dbReference>
<gene>
    <name evidence="2" type="ORF">EWM64_g4313</name>
</gene>
<protein>
    <recommendedName>
        <fullName evidence="1">F-box domain-containing protein</fullName>
    </recommendedName>
</protein>
<dbReference type="EMBL" id="SFCI01000455">
    <property type="protein sequence ID" value="TFY79699.1"/>
    <property type="molecule type" value="Genomic_DNA"/>
</dbReference>
<evidence type="ECO:0000313" key="3">
    <source>
        <dbReference type="Proteomes" id="UP000298061"/>
    </source>
</evidence>
<evidence type="ECO:0000313" key="2">
    <source>
        <dbReference type="EMBL" id="TFY79699.1"/>
    </source>
</evidence>
<accession>A0A4Z0A1J9</accession>
<dbReference type="InterPro" id="IPR001810">
    <property type="entry name" value="F-box_dom"/>
</dbReference>
<reference evidence="2 3" key="1">
    <citation type="submission" date="2019-02" db="EMBL/GenBank/DDBJ databases">
        <title>Genome sequencing of the rare red list fungi Hericium alpestre (H. flagellum).</title>
        <authorList>
            <person name="Buettner E."/>
            <person name="Kellner H."/>
        </authorList>
    </citation>
    <scope>NUCLEOTIDE SEQUENCE [LARGE SCALE GENOMIC DNA]</scope>
    <source>
        <strain evidence="2 3">DSM 108284</strain>
    </source>
</reference>
<keyword evidence="3" id="KW-1185">Reference proteome</keyword>
<dbReference type="PROSITE" id="PS50181">
    <property type="entry name" value="FBOX"/>
    <property type="match status" value="1"/>
</dbReference>
<dbReference type="Gene3D" id="1.20.1280.50">
    <property type="match status" value="1"/>
</dbReference>
<dbReference type="OrthoDB" id="3266451at2759"/>
<feature type="domain" description="F-box" evidence="1">
    <location>
        <begin position="91"/>
        <end position="147"/>
    </location>
</feature>
<organism evidence="2 3">
    <name type="scientific">Hericium alpestre</name>
    <dbReference type="NCBI Taxonomy" id="135208"/>
    <lineage>
        <taxon>Eukaryota</taxon>
        <taxon>Fungi</taxon>
        <taxon>Dikarya</taxon>
        <taxon>Basidiomycota</taxon>
        <taxon>Agaricomycotina</taxon>
        <taxon>Agaricomycetes</taxon>
        <taxon>Russulales</taxon>
        <taxon>Hericiaceae</taxon>
        <taxon>Hericium</taxon>
    </lineage>
</organism>
<dbReference type="Pfam" id="PF12937">
    <property type="entry name" value="F-box-like"/>
    <property type="match status" value="1"/>
</dbReference>
<sequence>MLTGHVDGSPAKYVRVSQIMPDPYQSSDHCRYLSTQQDLWTIYLKPRIVQIQGVSLRDDPDVIQLARQKIDDEVAILLNAVSTLRTRRNTFSGIYSLPPEVLGRVFHFLDKKIYLSSKIKLGWIRVTHVCRFWRETALQHPALWSEVTDELGPKWTTEMLLRVKSAPMSYSQCFFKRIKQDKAIADRVIAAHLFHMHHLSIIEPISVMTPILEAIITFPAPILESVCLKGDSSRADQMSVLPSDIFNGHAPILRRLELWRIQVPWSAPILRGLTHLYIDNTHYHPPPTDGDVTLYTQFFRALREMSALEDLYLSNCLPAEPRDPPSIQTVMLPRVQKLTLCSGFTVECAGVVKHLAILPSCDVTVECGLFDPFHFQRIISFVKAHTLSAANQLPLLTMSLSITQGDPTYRDPRWELRFWAAGNSLDLAGLRQDQADVPSISILVDVQEEELDVDLQALCQCLPKDIIRDLVVTTGDTMRTLIPEDWVFILGEYTAVENMSVMGDVVHALCGALGIPRSGLSEGTEEVLLTREQLFLRNLKHIEFEQVDFHHNYEMEQLEDDEEHVVVGTRVYDMLKTSLSRRRAASDIPLTLFIRGCSIDLEQIRGLQEIAEVDWDLFQGDLGY</sequence>
<comment type="caution">
    <text evidence="2">The sequence shown here is derived from an EMBL/GenBank/DDBJ whole genome shotgun (WGS) entry which is preliminary data.</text>
</comment>
<proteinExistence type="predicted"/>